<dbReference type="InterPro" id="IPR003347">
    <property type="entry name" value="JmjC_dom"/>
</dbReference>
<dbReference type="SUPFAM" id="SSF51197">
    <property type="entry name" value="Clavaminate synthase-like"/>
    <property type="match status" value="1"/>
</dbReference>
<dbReference type="EMBL" id="LGRX02010819">
    <property type="protein sequence ID" value="KAK3269649.1"/>
    <property type="molecule type" value="Genomic_DNA"/>
</dbReference>
<dbReference type="PANTHER" id="PTHR12461">
    <property type="entry name" value="HYPOXIA-INDUCIBLE FACTOR 1 ALPHA INHIBITOR-RELATED"/>
    <property type="match status" value="1"/>
</dbReference>
<dbReference type="PROSITE" id="PS51184">
    <property type="entry name" value="JMJC"/>
    <property type="match status" value="1"/>
</dbReference>
<gene>
    <name evidence="3" type="ORF">CYMTET_21919</name>
</gene>
<dbReference type="GO" id="GO:0005634">
    <property type="term" value="C:nucleus"/>
    <property type="evidence" value="ECO:0007669"/>
    <property type="project" value="TreeGrafter"/>
</dbReference>
<accession>A0AAE0G196</accession>
<evidence type="ECO:0000259" key="2">
    <source>
        <dbReference type="PROSITE" id="PS51184"/>
    </source>
</evidence>
<feature type="domain" description="JmjC" evidence="2">
    <location>
        <begin position="150"/>
        <end position="308"/>
    </location>
</feature>
<dbReference type="Proteomes" id="UP001190700">
    <property type="component" value="Unassembled WGS sequence"/>
</dbReference>
<keyword evidence="4" id="KW-1185">Reference proteome</keyword>
<dbReference type="SMART" id="SM00558">
    <property type="entry name" value="JmjC"/>
    <property type="match status" value="1"/>
</dbReference>
<proteinExistence type="inferred from homology"/>
<protein>
    <recommendedName>
        <fullName evidence="2">JmjC domain-containing protein</fullName>
    </recommendedName>
</protein>
<sequence length="410" mass="47082">MSVPEAWGHLTRFGRLCRFVRLAASLAVRTFWKLSITTLRRSPNAATASRQGFRVEPIPRRKCPSVESFDREHLKLCRPVCITHGDAVNWPCMKWTLRSLTERFGSTIVKVRKKPTEIEYQEGKRYQIEEMPFALYMQRIRQGEREALNYYLAVQNLKMVFPELDAEVPLSAYVPRKHHGPYMWIAPRGHYEFCHMDPDDNFLVCCRGRKRVRLWLPSDFECMYPNPLGSLGKTVQFEVNSDCPDVERHPRAAGLTCLEATLQPGEMCFIPAFVLHQVTALDDCISVNVFFGDSSPENTAYLAKILCPPQRAAFAYWICNVIEQNRTLPSFTNLLSYLPRSLAQFAEKQWGELPTDAQVEELVNIVCTRLSIPRGEIAHAPDYFERKHPPQLKIRGLLFRDSKSGGPKTS</sequence>
<dbReference type="Pfam" id="PF13621">
    <property type="entry name" value="Cupin_8"/>
    <property type="match status" value="1"/>
</dbReference>
<organism evidence="3 4">
    <name type="scientific">Cymbomonas tetramitiformis</name>
    <dbReference type="NCBI Taxonomy" id="36881"/>
    <lineage>
        <taxon>Eukaryota</taxon>
        <taxon>Viridiplantae</taxon>
        <taxon>Chlorophyta</taxon>
        <taxon>Pyramimonadophyceae</taxon>
        <taxon>Pyramimonadales</taxon>
        <taxon>Pyramimonadaceae</taxon>
        <taxon>Cymbomonas</taxon>
    </lineage>
</organism>
<evidence type="ECO:0000313" key="4">
    <source>
        <dbReference type="Proteomes" id="UP001190700"/>
    </source>
</evidence>
<dbReference type="PANTHER" id="PTHR12461:SF95">
    <property type="entry name" value="JMJC DOMAIN-CONTAINING PROTEIN"/>
    <property type="match status" value="1"/>
</dbReference>
<dbReference type="InterPro" id="IPR041667">
    <property type="entry name" value="Cupin_8"/>
</dbReference>
<comment type="caution">
    <text evidence="3">The sequence shown here is derived from an EMBL/GenBank/DDBJ whole genome shotgun (WGS) entry which is preliminary data.</text>
</comment>
<comment type="similarity">
    <text evidence="1">Belongs to the JARID1 histone demethylase family.</text>
</comment>
<dbReference type="AlphaFoldDB" id="A0AAE0G196"/>
<reference evidence="3 4" key="1">
    <citation type="journal article" date="2015" name="Genome Biol. Evol.">
        <title>Comparative Genomics of a Bacterivorous Green Alga Reveals Evolutionary Causalities and Consequences of Phago-Mixotrophic Mode of Nutrition.</title>
        <authorList>
            <person name="Burns J.A."/>
            <person name="Paasch A."/>
            <person name="Narechania A."/>
            <person name="Kim E."/>
        </authorList>
    </citation>
    <scope>NUCLEOTIDE SEQUENCE [LARGE SCALE GENOMIC DNA]</scope>
    <source>
        <strain evidence="3 4">PLY_AMNH</strain>
    </source>
</reference>
<evidence type="ECO:0000313" key="3">
    <source>
        <dbReference type="EMBL" id="KAK3269649.1"/>
    </source>
</evidence>
<name>A0AAE0G196_9CHLO</name>
<dbReference type="Gene3D" id="2.60.120.650">
    <property type="entry name" value="Cupin"/>
    <property type="match status" value="1"/>
</dbReference>
<dbReference type="GO" id="GO:0051864">
    <property type="term" value="F:histone H3K36 demethylase activity"/>
    <property type="evidence" value="ECO:0007669"/>
    <property type="project" value="TreeGrafter"/>
</dbReference>
<evidence type="ECO:0000256" key="1">
    <source>
        <dbReference type="ARBA" id="ARBA00006801"/>
    </source>
</evidence>